<feature type="signal peptide" evidence="1">
    <location>
        <begin position="1"/>
        <end position="23"/>
    </location>
</feature>
<sequence length="195" mass="20518">MKAAQYTVLALASALAFGAPALAQPSTPSATPKVLDVRDMLKEVSISALVTAIDPKNRIVTLKGPEGNEFAVMVDARVKNLAQVKVGDMVDATYIQSVALDFQTGNGIRMATSTAAVDRAQVGQLPGGAAMKQTTMVSNIWAIDQAKGTVMVRGPFGHFTEVKVKDPAMLNGVKVGDQMKMTITQAIATSVVRKS</sequence>
<comment type="caution">
    <text evidence="2">The sequence shown here is derived from an EMBL/GenBank/DDBJ whole genome shotgun (WGS) entry which is preliminary data.</text>
</comment>
<keyword evidence="3" id="KW-1185">Reference proteome</keyword>
<dbReference type="RefSeq" id="WP_301810328.1">
    <property type="nucleotide sequence ID" value="NZ_JAUJZH010000009.1"/>
</dbReference>
<accession>A0ABT8S486</accession>
<organism evidence="2 3">
    <name type="scientific">Variovorax ginsengisoli</name>
    <dbReference type="NCBI Taxonomy" id="363844"/>
    <lineage>
        <taxon>Bacteria</taxon>
        <taxon>Pseudomonadati</taxon>
        <taxon>Pseudomonadota</taxon>
        <taxon>Betaproteobacteria</taxon>
        <taxon>Burkholderiales</taxon>
        <taxon>Comamonadaceae</taxon>
        <taxon>Variovorax</taxon>
    </lineage>
</organism>
<evidence type="ECO:0008006" key="4">
    <source>
        <dbReference type="Google" id="ProtNLM"/>
    </source>
</evidence>
<gene>
    <name evidence="2" type="ORF">Q2T77_14815</name>
</gene>
<keyword evidence="1" id="KW-0732">Signal</keyword>
<protein>
    <recommendedName>
        <fullName evidence="4">Copper-binding protein</fullName>
    </recommendedName>
</protein>
<name>A0ABT8S486_9BURK</name>
<proteinExistence type="predicted"/>
<evidence type="ECO:0000313" key="2">
    <source>
        <dbReference type="EMBL" id="MDO1533565.1"/>
    </source>
</evidence>
<dbReference type="EMBL" id="JAUKVY010000009">
    <property type="protein sequence ID" value="MDO1533565.1"/>
    <property type="molecule type" value="Genomic_DNA"/>
</dbReference>
<evidence type="ECO:0000256" key="1">
    <source>
        <dbReference type="SAM" id="SignalP"/>
    </source>
</evidence>
<dbReference type="Proteomes" id="UP001169027">
    <property type="component" value="Unassembled WGS sequence"/>
</dbReference>
<reference evidence="2" key="1">
    <citation type="submission" date="2023-06" db="EMBL/GenBank/DDBJ databases">
        <authorList>
            <person name="Jiang Y."/>
            <person name="Liu Q."/>
        </authorList>
    </citation>
    <scope>NUCLEOTIDE SEQUENCE</scope>
    <source>
        <strain evidence="2">CGMCC 1.12090</strain>
    </source>
</reference>
<feature type="chain" id="PRO_5047217655" description="Copper-binding protein" evidence="1">
    <location>
        <begin position="24"/>
        <end position="195"/>
    </location>
</feature>
<evidence type="ECO:0000313" key="3">
    <source>
        <dbReference type="Proteomes" id="UP001169027"/>
    </source>
</evidence>